<dbReference type="PANTHER" id="PTHR46796:SF2">
    <property type="entry name" value="TRANSCRIPTIONAL REGULATORY PROTEIN"/>
    <property type="match status" value="1"/>
</dbReference>
<dbReference type="PROSITE" id="PS01124">
    <property type="entry name" value="HTH_ARAC_FAMILY_2"/>
    <property type="match status" value="1"/>
</dbReference>
<organism evidence="5 6">
    <name type="scientific">Pantoea rwandensis</name>
    <dbReference type="NCBI Taxonomy" id="1076550"/>
    <lineage>
        <taxon>Bacteria</taxon>
        <taxon>Pseudomonadati</taxon>
        <taxon>Pseudomonadota</taxon>
        <taxon>Gammaproteobacteria</taxon>
        <taxon>Enterobacterales</taxon>
        <taxon>Erwiniaceae</taxon>
        <taxon>Pantoea</taxon>
    </lineage>
</organism>
<dbReference type="Proteomes" id="UP000193558">
    <property type="component" value="Unassembled WGS sequence"/>
</dbReference>
<dbReference type="InterPro" id="IPR003313">
    <property type="entry name" value="AraC-bd"/>
</dbReference>
<gene>
    <name evidence="5" type="ORF">HA51_01105</name>
</gene>
<evidence type="ECO:0000313" key="5">
    <source>
        <dbReference type="EMBL" id="ORM71703.1"/>
    </source>
</evidence>
<dbReference type="Pfam" id="PF12833">
    <property type="entry name" value="HTH_18"/>
    <property type="match status" value="1"/>
</dbReference>
<dbReference type="OrthoDB" id="9809338at2"/>
<dbReference type="EMBL" id="MLFR01000001">
    <property type="protein sequence ID" value="ORM71703.1"/>
    <property type="molecule type" value="Genomic_DNA"/>
</dbReference>
<keyword evidence="2" id="KW-0238">DNA-binding</keyword>
<protein>
    <submittedName>
        <fullName evidence="5">AraC family transcriptional regulator</fullName>
    </submittedName>
</protein>
<keyword evidence="3" id="KW-0804">Transcription</keyword>
<reference evidence="5 6" key="1">
    <citation type="journal article" date="2017" name="Antonie Van Leeuwenhoek">
        <title>Phylogenomic resolution of the bacterial genus Pantoea and its relationship with Erwinia and Tatumella.</title>
        <authorList>
            <person name="Palmer M."/>
            <person name="Steenkamp E.T."/>
            <person name="Coetzee M.P."/>
            <person name="Chan W.Y."/>
            <person name="van Zyl E."/>
            <person name="De Maayer P."/>
            <person name="Coutinho T.A."/>
            <person name="Blom J."/>
            <person name="Smits T.H."/>
            <person name="Duffy B."/>
            <person name="Venter S.N."/>
        </authorList>
    </citation>
    <scope>NUCLEOTIDE SEQUENCE [LARGE SCALE GENOMIC DNA]</scope>
    <source>
        <strain evidence="5 6">LMG 26275</strain>
    </source>
</reference>
<accession>A0A1X1D4V6</accession>
<dbReference type="GO" id="GO:0043565">
    <property type="term" value="F:sequence-specific DNA binding"/>
    <property type="evidence" value="ECO:0007669"/>
    <property type="project" value="InterPro"/>
</dbReference>
<dbReference type="SMART" id="SM00342">
    <property type="entry name" value="HTH_ARAC"/>
    <property type="match status" value="1"/>
</dbReference>
<comment type="caution">
    <text evidence="5">The sequence shown here is derived from an EMBL/GenBank/DDBJ whole genome shotgun (WGS) entry which is preliminary data.</text>
</comment>
<dbReference type="InterPro" id="IPR050204">
    <property type="entry name" value="AraC_XylS_family_regulators"/>
</dbReference>
<evidence type="ECO:0000256" key="3">
    <source>
        <dbReference type="ARBA" id="ARBA00023163"/>
    </source>
</evidence>
<dbReference type="SUPFAM" id="SSF46689">
    <property type="entry name" value="Homeodomain-like"/>
    <property type="match status" value="2"/>
</dbReference>
<evidence type="ECO:0000313" key="6">
    <source>
        <dbReference type="Proteomes" id="UP000193558"/>
    </source>
</evidence>
<evidence type="ECO:0000256" key="2">
    <source>
        <dbReference type="ARBA" id="ARBA00023125"/>
    </source>
</evidence>
<sequence>MQEKRDDIKLWRDQGMHGGMEILRARCYEHSYPPHFHDEFVIAAFARGAQRTRICRQQGIAAAGTVMVIMPGEVHTGEAVERDEGWDYCAFYPSAALVNEIADTVIGGQGELNFGQEGMRYDPLMAQQMLQASAVMLQSPDAVEKECALFHVLNVLIRQHGERTVKGGLPSAMRAEIRHAVDFLHSEFHQPLAVSEIAAAAGLSEFHFMRTFHKHTGLSVHQYLTQIRLTRAKHMLSLGRDAAQTANDVGFFDQSHFIKKFRAHFGITPGAFAAASLQ</sequence>
<dbReference type="InterPro" id="IPR037923">
    <property type="entry name" value="HTH-like"/>
</dbReference>
<dbReference type="InterPro" id="IPR009057">
    <property type="entry name" value="Homeodomain-like_sf"/>
</dbReference>
<dbReference type="PANTHER" id="PTHR46796">
    <property type="entry name" value="HTH-TYPE TRANSCRIPTIONAL ACTIVATOR RHAS-RELATED"/>
    <property type="match status" value="1"/>
</dbReference>
<name>A0A1X1D4V6_9GAMM</name>
<evidence type="ECO:0000256" key="1">
    <source>
        <dbReference type="ARBA" id="ARBA00023015"/>
    </source>
</evidence>
<proteinExistence type="predicted"/>
<dbReference type="Pfam" id="PF02311">
    <property type="entry name" value="AraC_binding"/>
    <property type="match status" value="1"/>
</dbReference>
<dbReference type="AlphaFoldDB" id="A0A1X1D4V6"/>
<dbReference type="Gene3D" id="1.10.10.60">
    <property type="entry name" value="Homeodomain-like"/>
    <property type="match status" value="2"/>
</dbReference>
<dbReference type="GO" id="GO:0003700">
    <property type="term" value="F:DNA-binding transcription factor activity"/>
    <property type="evidence" value="ECO:0007669"/>
    <property type="project" value="InterPro"/>
</dbReference>
<dbReference type="InterPro" id="IPR018060">
    <property type="entry name" value="HTH_AraC"/>
</dbReference>
<keyword evidence="1" id="KW-0805">Transcription regulation</keyword>
<dbReference type="SUPFAM" id="SSF51215">
    <property type="entry name" value="Regulatory protein AraC"/>
    <property type="match status" value="1"/>
</dbReference>
<feature type="domain" description="HTH araC/xylS-type" evidence="4">
    <location>
        <begin position="178"/>
        <end position="275"/>
    </location>
</feature>
<dbReference type="RefSeq" id="WP_084931349.1">
    <property type="nucleotide sequence ID" value="NZ_MLFR01000001.1"/>
</dbReference>
<evidence type="ECO:0000259" key="4">
    <source>
        <dbReference type="PROSITE" id="PS01124"/>
    </source>
</evidence>